<dbReference type="InterPro" id="IPR012292">
    <property type="entry name" value="Globin/Proto"/>
</dbReference>
<dbReference type="SUPFAM" id="SSF46458">
    <property type="entry name" value="Globin-like"/>
    <property type="match status" value="1"/>
</dbReference>
<reference evidence="2 3" key="1">
    <citation type="submission" date="2018-11" db="EMBL/GenBank/DDBJ databases">
        <authorList>
            <consortium name="Pathogen Informatics"/>
        </authorList>
    </citation>
    <scope>NUCLEOTIDE SEQUENCE [LARGE SCALE GENOMIC DNA]</scope>
</reference>
<dbReference type="PROSITE" id="PS01033">
    <property type="entry name" value="GLOBIN"/>
    <property type="match status" value="1"/>
</dbReference>
<proteinExistence type="predicted"/>
<dbReference type="InterPro" id="IPR000477">
    <property type="entry name" value="RT_dom"/>
</dbReference>
<dbReference type="Pfam" id="PF00078">
    <property type="entry name" value="RVT_1"/>
    <property type="match status" value="1"/>
</dbReference>
<dbReference type="OrthoDB" id="436496at2759"/>
<dbReference type="InterPro" id="IPR009050">
    <property type="entry name" value="Globin-like_sf"/>
</dbReference>
<dbReference type="AlphaFoldDB" id="A0A3P7ZD17"/>
<reference evidence="4" key="2">
    <citation type="submission" date="2019-09" db="UniProtKB">
        <authorList>
            <consortium name="WormBaseParasite"/>
        </authorList>
    </citation>
    <scope>IDENTIFICATION</scope>
</reference>
<evidence type="ECO:0000259" key="1">
    <source>
        <dbReference type="PROSITE" id="PS01033"/>
    </source>
</evidence>
<dbReference type="CDD" id="cd01040">
    <property type="entry name" value="Mb-like"/>
    <property type="match status" value="1"/>
</dbReference>
<protein>
    <submittedName>
        <fullName evidence="4">Reverse transcriptase domain-containing protein</fullName>
    </submittedName>
</protein>
<feature type="non-terminal residue" evidence="2">
    <location>
        <position position="242"/>
    </location>
</feature>
<dbReference type="WBParaSite" id="HPBE_0000826201-mRNA-1">
    <property type="protein sequence ID" value="HPBE_0000826201-mRNA-1"/>
    <property type="gene ID" value="HPBE_0000826201"/>
</dbReference>
<dbReference type="Gene3D" id="1.10.490.10">
    <property type="entry name" value="Globins"/>
    <property type="match status" value="1"/>
</dbReference>
<dbReference type="InterPro" id="IPR000971">
    <property type="entry name" value="Globin"/>
</dbReference>
<keyword evidence="3" id="KW-1185">Reference proteome</keyword>
<dbReference type="Gene3D" id="3.30.70.270">
    <property type="match status" value="1"/>
</dbReference>
<dbReference type="PANTHER" id="PTHR47027">
    <property type="entry name" value="REVERSE TRANSCRIPTASE DOMAIN-CONTAINING PROTEIN"/>
    <property type="match status" value="1"/>
</dbReference>
<dbReference type="GO" id="GO:0019825">
    <property type="term" value="F:oxygen binding"/>
    <property type="evidence" value="ECO:0007669"/>
    <property type="project" value="InterPro"/>
</dbReference>
<dbReference type="EMBL" id="UZAH01026103">
    <property type="protein sequence ID" value="VDO75623.1"/>
    <property type="molecule type" value="Genomic_DNA"/>
</dbReference>
<dbReference type="PANTHER" id="PTHR47027:SF20">
    <property type="entry name" value="REVERSE TRANSCRIPTASE-LIKE PROTEIN WITH RNA-DIRECTED DNA POLYMERASE DOMAIN"/>
    <property type="match status" value="1"/>
</dbReference>
<evidence type="ECO:0000313" key="4">
    <source>
        <dbReference type="WBParaSite" id="HPBE_0000826201-mRNA-1"/>
    </source>
</evidence>
<dbReference type="InterPro" id="IPR044399">
    <property type="entry name" value="Mb-like_M"/>
</dbReference>
<evidence type="ECO:0000313" key="3">
    <source>
        <dbReference type="Proteomes" id="UP000050761"/>
    </source>
</evidence>
<dbReference type="SUPFAM" id="SSF56672">
    <property type="entry name" value="DNA/RNA polymerases"/>
    <property type="match status" value="1"/>
</dbReference>
<dbReference type="InterPro" id="IPR043128">
    <property type="entry name" value="Rev_trsase/Diguanyl_cyclase"/>
</dbReference>
<dbReference type="GO" id="GO:0020037">
    <property type="term" value="F:heme binding"/>
    <property type="evidence" value="ECO:0007669"/>
    <property type="project" value="InterPro"/>
</dbReference>
<dbReference type="Proteomes" id="UP000050761">
    <property type="component" value="Unassembled WGS sequence"/>
</dbReference>
<organism evidence="2">
    <name type="scientific">Heligmosomoides polygyrus</name>
    <name type="common">Parasitic roundworm</name>
    <dbReference type="NCBI Taxonomy" id="6339"/>
    <lineage>
        <taxon>Eukaryota</taxon>
        <taxon>Metazoa</taxon>
        <taxon>Ecdysozoa</taxon>
        <taxon>Nematoda</taxon>
        <taxon>Chromadorea</taxon>
        <taxon>Rhabditida</taxon>
        <taxon>Rhabditina</taxon>
        <taxon>Rhabditomorpha</taxon>
        <taxon>Strongyloidea</taxon>
        <taxon>Heligmosomidae</taxon>
        <taxon>Heligmosomoides</taxon>
    </lineage>
</organism>
<dbReference type="InterPro" id="IPR043502">
    <property type="entry name" value="DNA/RNA_pol_sf"/>
</dbReference>
<accession>A0A3P7ZD17</accession>
<feature type="domain" description="Globin" evidence="1">
    <location>
        <begin position="6"/>
        <end position="132"/>
    </location>
</feature>
<gene>
    <name evidence="2" type="ORF">HPBE_LOCUS8263</name>
</gene>
<evidence type="ECO:0000313" key="2">
    <source>
        <dbReference type="EMBL" id="VDO75623.1"/>
    </source>
</evidence>
<name>A0A3P7ZD17_HELPZ</name>
<sequence>MDLLDKINHEDKELLKRSWAVLEKNINDTAYCIFDMIFNQSPDTKSLSLMSLHTLYFLPAHLVLESVVKALDNPASLDPLCDNLGRVHGRLTDSRGFKPHHWGVFIECTLFHFRRVLATVSFLCLLHSTFTHLFVLKHSDFNMMIRIYHFIPLGPLRMILYADDIALVADNQEELEQKVQLWQRALADNGLRLNVKKTKFISSEQCAGSILDCQGETIEKVKEFRHLGSDLSEEGSVDQAVR</sequence>